<dbReference type="GO" id="GO:0005789">
    <property type="term" value="C:endoplasmic reticulum membrane"/>
    <property type="evidence" value="ECO:0007669"/>
    <property type="project" value="UniProtKB-SubCell"/>
</dbReference>
<name>A0A1Y2HC08_9FUNG</name>
<dbReference type="GO" id="GO:0004168">
    <property type="term" value="F:dolichol kinase activity"/>
    <property type="evidence" value="ECO:0007669"/>
    <property type="project" value="UniProtKB-EC"/>
</dbReference>
<evidence type="ECO:0000256" key="5">
    <source>
        <dbReference type="ARBA" id="ARBA00022692"/>
    </source>
</evidence>
<dbReference type="GO" id="GO:0043048">
    <property type="term" value="P:dolichyl monophosphate biosynthetic process"/>
    <property type="evidence" value="ECO:0007669"/>
    <property type="project" value="TreeGrafter"/>
</dbReference>
<dbReference type="InterPro" id="IPR032974">
    <property type="entry name" value="Polypren_kinase"/>
</dbReference>
<dbReference type="PANTHER" id="PTHR13205">
    <property type="entry name" value="TRANSMEMBRANE PROTEIN 15-RELATED"/>
    <property type="match status" value="1"/>
</dbReference>
<feature type="transmembrane region" description="Helical" evidence="10">
    <location>
        <begin position="274"/>
        <end position="293"/>
    </location>
</feature>
<keyword evidence="4" id="KW-0808">Transferase</keyword>
<evidence type="ECO:0000256" key="7">
    <source>
        <dbReference type="ARBA" id="ARBA00022824"/>
    </source>
</evidence>
<accession>A0A1Y2HC08</accession>
<dbReference type="PANTHER" id="PTHR13205:SF15">
    <property type="entry name" value="DOLICHOL KINASE"/>
    <property type="match status" value="1"/>
</dbReference>
<feature type="transmembrane region" description="Helical" evidence="10">
    <location>
        <begin position="299"/>
        <end position="320"/>
    </location>
</feature>
<evidence type="ECO:0000313" key="11">
    <source>
        <dbReference type="EMBL" id="ORZ32120.1"/>
    </source>
</evidence>
<evidence type="ECO:0000256" key="10">
    <source>
        <dbReference type="SAM" id="Phobius"/>
    </source>
</evidence>
<evidence type="ECO:0000256" key="1">
    <source>
        <dbReference type="ARBA" id="ARBA00004477"/>
    </source>
</evidence>
<evidence type="ECO:0000313" key="12">
    <source>
        <dbReference type="Proteomes" id="UP000193411"/>
    </source>
</evidence>
<keyword evidence="9 10" id="KW-0472">Membrane</keyword>
<dbReference type="OrthoDB" id="377083at2759"/>
<evidence type="ECO:0000256" key="8">
    <source>
        <dbReference type="ARBA" id="ARBA00022989"/>
    </source>
</evidence>
<keyword evidence="5 10" id="KW-0812">Transmembrane</keyword>
<comment type="caution">
    <text evidence="11">The sequence shown here is derived from an EMBL/GenBank/DDBJ whole genome shotgun (WGS) entry which is preliminary data.</text>
</comment>
<dbReference type="AlphaFoldDB" id="A0A1Y2HC08"/>
<keyword evidence="6" id="KW-0418">Kinase</keyword>
<organism evidence="11 12">
    <name type="scientific">Catenaria anguillulae PL171</name>
    <dbReference type="NCBI Taxonomy" id="765915"/>
    <lineage>
        <taxon>Eukaryota</taxon>
        <taxon>Fungi</taxon>
        <taxon>Fungi incertae sedis</taxon>
        <taxon>Blastocladiomycota</taxon>
        <taxon>Blastocladiomycetes</taxon>
        <taxon>Blastocladiales</taxon>
        <taxon>Catenariaceae</taxon>
        <taxon>Catenaria</taxon>
    </lineage>
</organism>
<comment type="subcellular location">
    <subcellularLocation>
        <location evidence="1">Endoplasmic reticulum membrane</location>
        <topology evidence="1">Multi-pass membrane protein</topology>
    </subcellularLocation>
</comment>
<keyword evidence="7" id="KW-0256">Endoplasmic reticulum</keyword>
<feature type="transmembrane region" description="Helical" evidence="10">
    <location>
        <begin position="180"/>
        <end position="199"/>
    </location>
</feature>
<evidence type="ECO:0000256" key="9">
    <source>
        <dbReference type="ARBA" id="ARBA00023136"/>
    </source>
</evidence>
<comment type="similarity">
    <text evidence="2">Belongs to the polyprenol kinase family.</text>
</comment>
<evidence type="ECO:0000256" key="6">
    <source>
        <dbReference type="ARBA" id="ARBA00022777"/>
    </source>
</evidence>
<keyword evidence="12" id="KW-1185">Reference proteome</keyword>
<feature type="transmembrane region" description="Helical" evidence="10">
    <location>
        <begin position="211"/>
        <end position="227"/>
    </location>
</feature>
<evidence type="ECO:0000256" key="2">
    <source>
        <dbReference type="ARBA" id="ARBA00010794"/>
    </source>
</evidence>
<evidence type="ECO:0000256" key="4">
    <source>
        <dbReference type="ARBA" id="ARBA00022679"/>
    </source>
</evidence>
<dbReference type="Proteomes" id="UP000193411">
    <property type="component" value="Unassembled WGS sequence"/>
</dbReference>
<protein>
    <recommendedName>
        <fullName evidence="3">dolichol kinase</fullName>
        <ecNumber evidence="3">2.7.1.108</ecNumber>
    </recommendedName>
</protein>
<dbReference type="STRING" id="765915.A0A1Y2HC08"/>
<dbReference type="EMBL" id="MCFL01000051">
    <property type="protein sequence ID" value="ORZ32120.1"/>
    <property type="molecule type" value="Genomic_DNA"/>
</dbReference>
<keyword evidence="8 10" id="KW-1133">Transmembrane helix</keyword>
<dbReference type="EC" id="2.7.1.108" evidence="3"/>
<sequence length="393" mass="42129">MAWSMLGPAHHPARLPDSVVPAAPSVACISTRAHCSLGHAQQSLDRDCTCTHGGSHAAVRVSARICTWRGAGRFNSAGARGRLASGAPACRARGGGCHAAFGAGYGYGGRSGGALGQAVDEFEQRQRETRADGEREEEDHRWTVLGVGRRRGRVDYALMYVRSGYEPWTWVIGYIASSRAHVLMTAYWLFVLFLGFTFFPWRRSANTQRKTYHLLAIAILLPGYLWTPVFLSLALTVALSAFVFAELLRLAQAPPLGPLLESALGTFRDHRDEALVLTSHVYLLLGLALPVWVGVIEGTWRAGLAGMAALGVGDAVASLVGRRFGTWRWFAGCDKSVQGSAGFVAGTLAFFVAVGEPLTLPLVGAVVATAGVEAVSSQFDNFVVPLVMLLTIM</sequence>
<reference evidence="11 12" key="1">
    <citation type="submission" date="2016-07" db="EMBL/GenBank/DDBJ databases">
        <title>Pervasive Adenine N6-methylation of Active Genes in Fungi.</title>
        <authorList>
            <consortium name="DOE Joint Genome Institute"/>
            <person name="Mondo S.J."/>
            <person name="Dannebaum R.O."/>
            <person name="Kuo R.C."/>
            <person name="Labutti K."/>
            <person name="Haridas S."/>
            <person name="Kuo A."/>
            <person name="Salamov A."/>
            <person name="Ahrendt S.R."/>
            <person name="Lipzen A."/>
            <person name="Sullivan W."/>
            <person name="Andreopoulos W.B."/>
            <person name="Clum A."/>
            <person name="Lindquist E."/>
            <person name="Daum C."/>
            <person name="Ramamoorthy G.K."/>
            <person name="Gryganskyi A."/>
            <person name="Culley D."/>
            <person name="Magnuson J.K."/>
            <person name="James T.Y."/>
            <person name="O'Malley M.A."/>
            <person name="Stajich J.E."/>
            <person name="Spatafora J.W."/>
            <person name="Visel A."/>
            <person name="Grigoriev I.V."/>
        </authorList>
    </citation>
    <scope>NUCLEOTIDE SEQUENCE [LARGE SCALE GENOMIC DNA]</scope>
    <source>
        <strain evidence="11 12">PL171</strain>
    </source>
</reference>
<gene>
    <name evidence="11" type="ORF">BCR44DRAFT_1255416</name>
</gene>
<proteinExistence type="inferred from homology"/>
<evidence type="ECO:0000256" key="3">
    <source>
        <dbReference type="ARBA" id="ARBA00012132"/>
    </source>
</evidence>